<feature type="domain" description="DUF7088" evidence="2">
    <location>
        <begin position="49"/>
        <end position="127"/>
    </location>
</feature>
<keyword evidence="1" id="KW-1133">Transmembrane helix</keyword>
<reference evidence="3" key="2">
    <citation type="journal article" date="2021" name="PeerJ">
        <title>Extensive microbial diversity within the chicken gut microbiome revealed by metagenomics and culture.</title>
        <authorList>
            <person name="Gilroy R."/>
            <person name="Ravi A."/>
            <person name="Getino M."/>
            <person name="Pursley I."/>
            <person name="Horton D.L."/>
            <person name="Alikhan N.F."/>
            <person name="Baker D."/>
            <person name="Gharbi K."/>
            <person name="Hall N."/>
            <person name="Watson M."/>
            <person name="Adriaenssens E.M."/>
            <person name="Foster-Nyarko E."/>
            <person name="Jarju S."/>
            <person name="Secka A."/>
            <person name="Antonio M."/>
            <person name="Oren A."/>
            <person name="Chaudhuri R.R."/>
            <person name="La Ragione R."/>
            <person name="Hildebrand F."/>
            <person name="Pallen M.J."/>
        </authorList>
    </citation>
    <scope>NUCLEOTIDE SEQUENCE</scope>
    <source>
        <strain evidence="3">CHK191-8634</strain>
    </source>
</reference>
<keyword evidence="1" id="KW-0812">Transmembrane</keyword>
<keyword evidence="1" id="KW-0472">Membrane</keyword>
<evidence type="ECO:0000259" key="2">
    <source>
        <dbReference type="Pfam" id="PF23357"/>
    </source>
</evidence>
<dbReference type="EMBL" id="DVMR01000064">
    <property type="protein sequence ID" value="HIU44353.1"/>
    <property type="molecule type" value="Genomic_DNA"/>
</dbReference>
<reference evidence="3" key="1">
    <citation type="submission" date="2020-10" db="EMBL/GenBank/DDBJ databases">
        <authorList>
            <person name="Gilroy R."/>
        </authorList>
    </citation>
    <scope>NUCLEOTIDE SEQUENCE</scope>
    <source>
        <strain evidence="3">CHK191-8634</strain>
    </source>
</reference>
<evidence type="ECO:0000313" key="4">
    <source>
        <dbReference type="Proteomes" id="UP000824073"/>
    </source>
</evidence>
<proteinExistence type="predicted"/>
<sequence length="460" mass="50909">MDKKKQSLASRLGTYAVGLSVLVVAIIVVLNLAVAQLPDSVLQFDISDNRLYSLTDTSKDFLATLDKDVRLVVLADPENIDGRITRFLSNYDAESDRVSLEYIDPVHYPSALETYEATENDIVVLCEETDKQSTVAISEMIEIDLNYFYQYGQIYETSFDGEGLITSAVDLVTSETVYTLYTLTGHGESELPAVVTDAIAKQNLGLNSVSLLMEGSIPDDCSLIISYMPTMDFDAQEREMLEEYIAGGGKVMILCDRTDLENVNALLASYGLSYVDGYIADPNRHYQTNMYNIFPMLATGHKIIEPLPADSLALVANSRGLQTLDDRRDSLNVQYFMYTSENAFAVLENGEMTEGRYLLAATSTESDENGGGRLTVIACPTLIDEYLLTNFSNLVNLNIFMNAITDNFEDISTISVPAKSLETVYNTIASAPMLSVLFIAVIPLACLVFGLVFWLKRRKL</sequence>
<protein>
    <submittedName>
        <fullName evidence="3">GldG family protein</fullName>
    </submittedName>
</protein>
<gene>
    <name evidence="3" type="ORF">IAB67_08675</name>
</gene>
<dbReference type="InterPro" id="IPR055396">
    <property type="entry name" value="DUF7088"/>
</dbReference>
<dbReference type="AlphaFoldDB" id="A0A9D1LM19"/>
<dbReference type="Proteomes" id="UP000824073">
    <property type="component" value="Unassembled WGS sequence"/>
</dbReference>
<dbReference type="Pfam" id="PF23357">
    <property type="entry name" value="DUF7088"/>
    <property type="match status" value="1"/>
</dbReference>
<comment type="caution">
    <text evidence="3">The sequence shown here is derived from an EMBL/GenBank/DDBJ whole genome shotgun (WGS) entry which is preliminary data.</text>
</comment>
<evidence type="ECO:0000256" key="1">
    <source>
        <dbReference type="SAM" id="Phobius"/>
    </source>
</evidence>
<organism evidence="3 4">
    <name type="scientific">Candidatus Ventrousia excrementavium</name>
    <dbReference type="NCBI Taxonomy" id="2840961"/>
    <lineage>
        <taxon>Bacteria</taxon>
        <taxon>Bacillati</taxon>
        <taxon>Bacillota</taxon>
        <taxon>Clostridia</taxon>
        <taxon>Eubacteriales</taxon>
        <taxon>Clostridiaceae</taxon>
        <taxon>Clostridiaceae incertae sedis</taxon>
        <taxon>Candidatus Ventrousia</taxon>
    </lineage>
</organism>
<name>A0A9D1LM19_9CLOT</name>
<evidence type="ECO:0000313" key="3">
    <source>
        <dbReference type="EMBL" id="HIU44353.1"/>
    </source>
</evidence>
<accession>A0A9D1LM19</accession>
<feature type="transmembrane region" description="Helical" evidence="1">
    <location>
        <begin position="12"/>
        <end position="34"/>
    </location>
</feature>
<feature type="transmembrane region" description="Helical" evidence="1">
    <location>
        <begin position="433"/>
        <end position="455"/>
    </location>
</feature>